<feature type="domain" description="Translation elongation factor EFTs/EF1B dimerisation" evidence="9">
    <location>
        <begin position="72"/>
        <end position="291"/>
    </location>
</feature>
<dbReference type="CDD" id="cd14275">
    <property type="entry name" value="UBA_EF-Ts"/>
    <property type="match status" value="1"/>
</dbReference>
<dbReference type="SUPFAM" id="SSF46934">
    <property type="entry name" value="UBA-like"/>
    <property type="match status" value="1"/>
</dbReference>
<comment type="function">
    <text evidence="5 6 7">Associates with the EF-Tu.GDP complex and induces the exchange of GDP to GTP. It remains bound to the aminoacyl-tRNA.EF-Tu.GTP complex up to the GTP hydrolysis stage on the ribosome.</text>
</comment>
<dbReference type="FunFam" id="1.10.8.10:FF:000001">
    <property type="entry name" value="Elongation factor Ts"/>
    <property type="match status" value="1"/>
</dbReference>
<evidence type="ECO:0000256" key="7">
    <source>
        <dbReference type="RuleBase" id="RU000642"/>
    </source>
</evidence>
<accession>A0A926DUK8</accession>
<organism evidence="10 11">
    <name type="scientific">Ligaoa zhengdingensis</name>
    <dbReference type="NCBI Taxonomy" id="2763658"/>
    <lineage>
        <taxon>Bacteria</taxon>
        <taxon>Bacillati</taxon>
        <taxon>Bacillota</taxon>
        <taxon>Clostridia</taxon>
        <taxon>Eubacteriales</taxon>
        <taxon>Oscillospiraceae</taxon>
        <taxon>Ligaoa</taxon>
    </lineage>
</organism>
<evidence type="ECO:0000313" key="11">
    <source>
        <dbReference type="Proteomes" id="UP000653127"/>
    </source>
</evidence>
<evidence type="ECO:0000256" key="1">
    <source>
        <dbReference type="ARBA" id="ARBA00005532"/>
    </source>
</evidence>
<evidence type="ECO:0000259" key="9">
    <source>
        <dbReference type="Pfam" id="PF00889"/>
    </source>
</evidence>
<keyword evidence="4 6" id="KW-0648">Protein biosynthesis</keyword>
<comment type="caution">
    <text evidence="10">The sequence shown here is derived from an EMBL/GenBank/DDBJ whole genome shotgun (WGS) entry which is preliminary data.</text>
</comment>
<dbReference type="InterPro" id="IPR018101">
    <property type="entry name" value="Transl_elong_Ts_CS"/>
</dbReference>
<dbReference type="GO" id="GO:0005737">
    <property type="term" value="C:cytoplasm"/>
    <property type="evidence" value="ECO:0007669"/>
    <property type="project" value="UniProtKB-SubCell"/>
</dbReference>
<protein>
    <recommendedName>
        <fullName evidence="2 6">Elongation factor Ts</fullName>
        <shortName evidence="6">EF-Ts</shortName>
    </recommendedName>
</protein>
<comment type="similarity">
    <text evidence="1 6 7">Belongs to the EF-Ts family.</text>
</comment>
<evidence type="ECO:0000256" key="2">
    <source>
        <dbReference type="ARBA" id="ARBA00016956"/>
    </source>
</evidence>
<dbReference type="InterPro" id="IPR036402">
    <property type="entry name" value="EF-Ts_dimer_sf"/>
</dbReference>
<evidence type="ECO:0000256" key="6">
    <source>
        <dbReference type="HAMAP-Rule" id="MF_00050"/>
    </source>
</evidence>
<dbReference type="RefSeq" id="WP_249281712.1">
    <property type="nucleotide sequence ID" value="NZ_JACRST010000001.1"/>
</dbReference>
<gene>
    <name evidence="6" type="primary">tsf</name>
    <name evidence="10" type="ORF">H8711_01230</name>
</gene>
<dbReference type="PANTHER" id="PTHR11741:SF0">
    <property type="entry name" value="ELONGATION FACTOR TS, MITOCHONDRIAL"/>
    <property type="match status" value="1"/>
</dbReference>
<dbReference type="PROSITE" id="PS01127">
    <property type="entry name" value="EF_TS_2"/>
    <property type="match status" value="1"/>
</dbReference>
<evidence type="ECO:0000256" key="5">
    <source>
        <dbReference type="ARBA" id="ARBA00025453"/>
    </source>
</evidence>
<keyword evidence="6" id="KW-0963">Cytoplasm</keyword>
<dbReference type="EMBL" id="JACRST010000001">
    <property type="protein sequence ID" value="MBC8545560.1"/>
    <property type="molecule type" value="Genomic_DNA"/>
</dbReference>
<evidence type="ECO:0000313" key="10">
    <source>
        <dbReference type="EMBL" id="MBC8545560.1"/>
    </source>
</evidence>
<dbReference type="InterPro" id="IPR001816">
    <property type="entry name" value="Transl_elong_EFTs/EF1B"/>
</dbReference>
<dbReference type="FunFam" id="1.10.286.20:FF:000001">
    <property type="entry name" value="Elongation factor Ts"/>
    <property type="match status" value="1"/>
</dbReference>
<reference evidence="10" key="1">
    <citation type="submission" date="2020-08" db="EMBL/GenBank/DDBJ databases">
        <title>Genome public.</title>
        <authorList>
            <person name="Liu C."/>
            <person name="Sun Q."/>
        </authorList>
    </citation>
    <scope>NUCLEOTIDE SEQUENCE</scope>
    <source>
        <strain evidence="10">NSJ-31</strain>
    </source>
</reference>
<proteinExistence type="inferred from homology"/>
<dbReference type="Pfam" id="PF00889">
    <property type="entry name" value="EF_TS"/>
    <property type="match status" value="1"/>
</dbReference>
<dbReference type="Gene3D" id="1.10.8.10">
    <property type="entry name" value="DNA helicase RuvA subunit, C-terminal domain"/>
    <property type="match status" value="1"/>
</dbReference>
<keyword evidence="11" id="KW-1185">Reference proteome</keyword>
<dbReference type="AlphaFoldDB" id="A0A926DUK8"/>
<dbReference type="InterPro" id="IPR009060">
    <property type="entry name" value="UBA-like_sf"/>
</dbReference>
<sequence length="309" mass="33921">MAFTAKDVQALRERTGCGMMDCKKALTEANGDMDKAIELLREKGLAAAAKKAGRIAAEGVVLSYVDEAKKIGVIIEVNAETDFVAKNDKFLAFVEACAKTVAEQNPATVEELLACKISGMDATVEEELRDKILTIGENMKIRRFVRYEGDLVTYIHGGGRIGVMVDFEVEPAELVGKDEFKAMAKDVAMQIAAISPLYLDEQSVPAEVVAKEKEIMMVQIQNDEKTKNKPAQVIEKMVEGKIKKFYKENCLIDQAFVKNGDVSVGQFVADTAKALGGKIAVKSFVRFEKGEGLEKREDNFADEVASMMK</sequence>
<dbReference type="HAMAP" id="MF_00050">
    <property type="entry name" value="EF_Ts"/>
    <property type="match status" value="1"/>
</dbReference>
<dbReference type="Proteomes" id="UP000653127">
    <property type="component" value="Unassembled WGS sequence"/>
</dbReference>
<dbReference type="PANTHER" id="PTHR11741">
    <property type="entry name" value="ELONGATION FACTOR TS"/>
    <property type="match status" value="1"/>
</dbReference>
<dbReference type="Gene3D" id="3.30.479.20">
    <property type="entry name" value="Elongation factor Ts, dimerisation domain"/>
    <property type="match status" value="2"/>
</dbReference>
<dbReference type="PROSITE" id="PS01126">
    <property type="entry name" value="EF_TS_1"/>
    <property type="match status" value="1"/>
</dbReference>
<dbReference type="GO" id="GO:0003746">
    <property type="term" value="F:translation elongation factor activity"/>
    <property type="evidence" value="ECO:0007669"/>
    <property type="project" value="UniProtKB-UniRule"/>
</dbReference>
<name>A0A926DUK8_9FIRM</name>
<keyword evidence="3 6" id="KW-0251">Elongation factor</keyword>
<dbReference type="SUPFAM" id="SSF54713">
    <property type="entry name" value="Elongation factor Ts (EF-Ts), dimerisation domain"/>
    <property type="match status" value="2"/>
</dbReference>
<comment type="subcellular location">
    <subcellularLocation>
        <location evidence="6 8">Cytoplasm</location>
    </subcellularLocation>
</comment>
<evidence type="ECO:0000256" key="4">
    <source>
        <dbReference type="ARBA" id="ARBA00022917"/>
    </source>
</evidence>
<dbReference type="Gene3D" id="1.10.286.20">
    <property type="match status" value="1"/>
</dbReference>
<evidence type="ECO:0000256" key="3">
    <source>
        <dbReference type="ARBA" id="ARBA00022768"/>
    </source>
</evidence>
<dbReference type="NCBIfam" id="TIGR00116">
    <property type="entry name" value="tsf"/>
    <property type="match status" value="1"/>
</dbReference>
<feature type="region of interest" description="Involved in Mg(2+) ion dislocation from EF-Tu" evidence="6">
    <location>
        <begin position="81"/>
        <end position="84"/>
    </location>
</feature>
<dbReference type="InterPro" id="IPR014039">
    <property type="entry name" value="Transl_elong_EFTs/EF1B_dimer"/>
</dbReference>
<evidence type="ECO:0000256" key="8">
    <source>
        <dbReference type="RuleBase" id="RU000643"/>
    </source>
</evidence>